<dbReference type="Proteomes" id="UP000735302">
    <property type="component" value="Unassembled WGS sequence"/>
</dbReference>
<proteinExistence type="predicted"/>
<keyword evidence="2" id="KW-1185">Reference proteome</keyword>
<protein>
    <submittedName>
        <fullName evidence="1">Uncharacterized protein</fullName>
    </submittedName>
</protein>
<evidence type="ECO:0000313" key="1">
    <source>
        <dbReference type="EMBL" id="GFO47215.1"/>
    </source>
</evidence>
<dbReference type="AlphaFoldDB" id="A0AAV4DSU0"/>
<gene>
    <name evidence="1" type="ORF">PoB_007372000</name>
</gene>
<evidence type="ECO:0000313" key="2">
    <source>
        <dbReference type="Proteomes" id="UP000735302"/>
    </source>
</evidence>
<organism evidence="1 2">
    <name type="scientific">Plakobranchus ocellatus</name>
    <dbReference type="NCBI Taxonomy" id="259542"/>
    <lineage>
        <taxon>Eukaryota</taxon>
        <taxon>Metazoa</taxon>
        <taxon>Spiralia</taxon>
        <taxon>Lophotrochozoa</taxon>
        <taxon>Mollusca</taxon>
        <taxon>Gastropoda</taxon>
        <taxon>Heterobranchia</taxon>
        <taxon>Euthyneura</taxon>
        <taxon>Panpulmonata</taxon>
        <taxon>Sacoglossa</taxon>
        <taxon>Placobranchoidea</taxon>
        <taxon>Plakobranchidae</taxon>
        <taxon>Plakobranchus</taxon>
    </lineage>
</organism>
<accession>A0AAV4DSU0</accession>
<sequence>MDISADRYQASVPKSYCSQPPFSGLPPSNSFQIHREVIWQYSYLDNLHPPVDFKRRENDQWSEIRRTKKNQKFCQETAPIAVTGRFTSAVHPSFCVF</sequence>
<name>A0AAV4DSU0_9GAST</name>
<reference evidence="1 2" key="1">
    <citation type="journal article" date="2021" name="Elife">
        <title>Chloroplast acquisition without the gene transfer in kleptoplastic sea slugs, Plakobranchus ocellatus.</title>
        <authorList>
            <person name="Maeda T."/>
            <person name="Takahashi S."/>
            <person name="Yoshida T."/>
            <person name="Shimamura S."/>
            <person name="Takaki Y."/>
            <person name="Nagai Y."/>
            <person name="Toyoda A."/>
            <person name="Suzuki Y."/>
            <person name="Arimoto A."/>
            <person name="Ishii H."/>
            <person name="Satoh N."/>
            <person name="Nishiyama T."/>
            <person name="Hasebe M."/>
            <person name="Maruyama T."/>
            <person name="Minagawa J."/>
            <person name="Obokata J."/>
            <person name="Shigenobu S."/>
        </authorList>
    </citation>
    <scope>NUCLEOTIDE SEQUENCE [LARGE SCALE GENOMIC DNA]</scope>
</reference>
<dbReference type="EMBL" id="BLXT01008287">
    <property type="protein sequence ID" value="GFO47215.1"/>
    <property type="molecule type" value="Genomic_DNA"/>
</dbReference>
<comment type="caution">
    <text evidence="1">The sequence shown here is derived from an EMBL/GenBank/DDBJ whole genome shotgun (WGS) entry which is preliminary data.</text>
</comment>